<dbReference type="GO" id="GO:0016887">
    <property type="term" value="F:ATP hydrolysis activity"/>
    <property type="evidence" value="ECO:0007669"/>
    <property type="project" value="InterPro"/>
</dbReference>
<keyword evidence="4" id="KW-0235">DNA replication</keyword>
<dbReference type="SMART" id="SM00292">
    <property type="entry name" value="BRCT"/>
    <property type="match status" value="1"/>
</dbReference>
<gene>
    <name evidence="10" type="ORF">H696_05611</name>
</gene>
<dbReference type="OMA" id="QENYLHY"/>
<feature type="compositionally biased region" description="Low complexity" evidence="8">
    <location>
        <begin position="648"/>
        <end position="661"/>
    </location>
</feature>
<evidence type="ECO:0000256" key="7">
    <source>
        <dbReference type="ARBA" id="ARBA00023242"/>
    </source>
</evidence>
<dbReference type="Proteomes" id="UP000030693">
    <property type="component" value="Unassembled WGS sequence"/>
</dbReference>
<dbReference type="InterPro" id="IPR008921">
    <property type="entry name" value="DNA_pol3_clamp-load_cplx_C"/>
</dbReference>
<evidence type="ECO:0000256" key="1">
    <source>
        <dbReference type="ARBA" id="ARBA00004123"/>
    </source>
</evidence>
<dbReference type="CDD" id="cd18140">
    <property type="entry name" value="HLD_clamp_RFC"/>
    <property type="match status" value="1"/>
</dbReference>
<evidence type="ECO:0000256" key="5">
    <source>
        <dbReference type="ARBA" id="ARBA00022741"/>
    </source>
</evidence>
<keyword evidence="5" id="KW-0547">Nucleotide-binding</keyword>
<keyword evidence="7" id="KW-0539">Nucleus</keyword>
<dbReference type="GeneID" id="20530336"/>
<keyword evidence="6" id="KW-0067">ATP-binding</keyword>
<feature type="region of interest" description="Disordered" evidence="8">
    <location>
        <begin position="644"/>
        <end position="722"/>
    </location>
</feature>
<dbReference type="Gene3D" id="1.10.8.60">
    <property type="match status" value="1"/>
</dbReference>
<name>A0A058Z2Y5_FONAL</name>
<evidence type="ECO:0000256" key="3">
    <source>
        <dbReference type="ARBA" id="ARBA00020401"/>
    </source>
</evidence>
<evidence type="ECO:0000256" key="8">
    <source>
        <dbReference type="SAM" id="MobiDB-lite"/>
    </source>
</evidence>
<dbReference type="Pfam" id="PF00533">
    <property type="entry name" value="BRCT"/>
    <property type="match status" value="1"/>
</dbReference>
<dbReference type="InterPro" id="IPR012178">
    <property type="entry name" value="RFC1"/>
</dbReference>
<dbReference type="GO" id="GO:0003689">
    <property type="term" value="F:DNA clamp loader activity"/>
    <property type="evidence" value="ECO:0007669"/>
    <property type="project" value="InterPro"/>
</dbReference>
<feature type="domain" description="BRCT" evidence="9">
    <location>
        <begin position="24"/>
        <end position="105"/>
    </location>
</feature>
<dbReference type="InterPro" id="IPR036420">
    <property type="entry name" value="BRCT_dom_sf"/>
</dbReference>
<dbReference type="InterPro" id="IPR001357">
    <property type="entry name" value="BRCT_dom"/>
</dbReference>
<dbReference type="InterPro" id="IPR027417">
    <property type="entry name" value="P-loop_NTPase"/>
</dbReference>
<dbReference type="PIRSF" id="PIRSF036578">
    <property type="entry name" value="RFC1"/>
    <property type="match status" value="1"/>
</dbReference>
<dbReference type="SUPFAM" id="SSF52113">
    <property type="entry name" value="BRCT domain"/>
    <property type="match status" value="1"/>
</dbReference>
<evidence type="ECO:0000256" key="6">
    <source>
        <dbReference type="ARBA" id="ARBA00022840"/>
    </source>
</evidence>
<dbReference type="AlphaFoldDB" id="A0A058Z2Y5"/>
<comment type="similarity">
    <text evidence="2">Belongs to the activator 1 large subunit family.</text>
</comment>
<evidence type="ECO:0000259" key="9">
    <source>
        <dbReference type="PROSITE" id="PS50172"/>
    </source>
</evidence>
<reference evidence="10" key="1">
    <citation type="submission" date="2013-04" db="EMBL/GenBank/DDBJ databases">
        <title>The Genome Sequence of Fonticula alba ATCC 38817.</title>
        <authorList>
            <consortium name="The Broad Institute Genomics Platform"/>
            <person name="Russ C."/>
            <person name="Cuomo C."/>
            <person name="Burger G."/>
            <person name="Gray M.W."/>
            <person name="Holland P.W.H."/>
            <person name="King N."/>
            <person name="Lang F.B.F."/>
            <person name="Roger A.J."/>
            <person name="Ruiz-Trillo I."/>
            <person name="Brown M."/>
            <person name="Walker B."/>
            <person name="Young S."/>
            <person name="Zeng Q."/>
            <person name="Gargeya S."/>
            <person name="Fitzgerald M."/>
            <person name="Haas B."/>
            <person name="Abouelleil A."/>
            <person name="Allen A.W."/>
            <person name="Alvarado L."/>
            <person name="Arachchi H.M."/>
            <person name="Berlin A.M."/>
            <person name="Chapman S.B."/>
            <person name="Gainer-Dewar J."/>
            <person name="Goldberg J."/>
            <person name="Griggs A."/>
            <person name="Gujja S."/>
            <person name="Hansen M."/>
            <person name="Howarth C."/>
            <person name="Imamovic A."/>
            <person name="Ireland A."/>
            <person name="Larimer J."/>
            <person name="McCowan C."/>
            <person name="Murphy C."/>
            <person name="Pearson M."/>
            <person name="Poon T.W."/>
            <person name="Priest M."/>
            <person name="Roberts A."/>
            <person name="Saif S."/>
            <person name="Shea T."/>
            <person name="Sisk P."/>
            <person name="Sykes S."/>
            <person name="Wortman J."/>
            <person name="Nusbaum C."/>
            <person name="Birren B."/>
        </authorList>
    </citation>
    <scope>NUCLEOTIDE SEQUENCE [LARGE SCALE GENOMIC DNA]</scope>
    <source>
        <strain evidence="10">ATCC 38817</strain>
    </source>
</reference>
<organism evidence="10">
    <name type="scientific">Fonticula alba</name>
    <name type="common">Slime mold</name>
    <dbReference type="NCBI Taxonomy" id="691883"/>
    <lineage>
        <taxon>Eukaryota</taxon>
        <taxon>Rotosphaerida</taxon>
        <taxon>Fonticulaceae</taxon>
        <taxon>Fonticula</taxon>
    </lineage>
</organism>
<dbReference type="SMART" id="SM00382">
    <property type="entry name" value="AAA"/>
    <property type="match status" value="1"/>
</dbReference>
<feature type="compositionally biased region" description="Basic residues" evidence="8">
    <location>
        <begin position="698"/>
        <end position="707"/>
    </location>
</feature>
<dbReference type="PROSITE" id="PS50172">
    <property type="entry name" value="BRCT"/>
    <property type="match status" value="1"/>
</dbReference>
<dbReference type="GO" id="GO:0006281">
    <property type="term" value="P:DNA repair"/>
    <property type="evidence" value="ECO:0007669"/>
    <property type="project" value="InterPro"/>
</dbReference>
<feature type="compositionally biased region" description="Low complexity" evidence="8">
    <location>
        <begin position="107"/>
        <end position="124"/>
    </location>
</feature>
<sequence length="722" mass="77104">MNYYAYKALKTGPSNPGSKPVPAGAPDCLKGIAFVFTGELESTDREVAEQLVKRCGGFVRTSISSKTNYVVVGENPGPSKMAKTLSLKVPTLTEDEFLDLVRTRSGESAPEPAAPATAVASTPALKAESSPTAGSPMRRPADPPVAAAAAPETTHNRPLPAVGSGPAAASAAAQTEQLLWTDKYRPTSMDDIVGNKQNVQQLMAWLRSYSPNPNASLQQRAVLISGPPGIGKTTAAHLVAKACGYDVIEFNASDTRSKNLLREQLGSAIQSHGIGSFFKSAPSATAAPAAAAAGAAPRPVLYIMDEVDGMSAGDRGGSGELIQLIKASRVPIICICNDAISPKVRSLQNHCLHLRFARPSAAMVSSRIRQIVQREGLEIEQNAIDQLVASTHNDIRQVINLLSTFALKTKATGLSSHITYDSARLLSENNKDLEFGPFDLIGRFLSSQYSRYSVSEHMDHYFSDYSLMPLMIQGFSLLPAHSILSSVLPSFYIHGQVGSRFEFPSWLGQNSTASRGQRLTREHHSQSLLEVSASRTEYRLDYMPHLMDRIVTPLREEGTDGIDAAIGIMDDYTILRSQLDDFGDVNGDPRGGAAAIQKMTQTGRVTIPLGPKKIPFDTLGTQVKAAFTRSYNSRPHTFGHLAGAAAVGGSSRTRASTSTAGLMPEDPDFEPEVVASDSDSEAASASGSEEKIFTGALAKRRVPKKRAGAAPKKAPATKKARS</sequence>
<dbReference type="Pfam" id="PF08519">
    <property type="entry name" value="RFC1"/>
    <property type="match status" value="1"/>
</dbReference>
<feature type="compositionally biased region" description="Low complexity" evidence="8">
    <location>
        <begin position="672"/>
        <end position="687"/>
    </location>
</feature>
<dbReference type="CDD" id="cd00009">
    <property type="entry name" value="AAA"/>
    <property type="match status" value="1"/>
</dbReference>
<dbReference type="STRING" id="691883.A0A058Z2Y5"/>
<proteinExistence type="inferred from homology"/>
<dbReference type="EMBL" id="KB932212">
    <property type="protein sequence ID" value="KCV67882.1"/>
    <property type="molecule type" value="Genomic_DNA"/>
</dbReference>
<dbReference type="SUPFAM" id="SSF48019">
    <property type="entry name" value="post-AAA+ oligomerization domain-like"/>
    <property type="match status" value="1"/>
</dbReference>
<dbReference type="GO" id="GO:0005524">
    <property type="term" value="F:ATP binding"/>
    <property type="evidence" value="ECO:0007669"/>
    <property type="project" value="UniProtKB-KW"/>
</dbReference>
<evidence type="ECO:0000313" key="10">
    <source>
        <dbReference type="EMBL" id="KCV67882.1"/>
    </source>
</evidence>
<dbReference type="eggNOG" id="KOG1968">
    <property type="taxonomic scope" value="Eukaryota"/>
</dbReference>
<dbReference type="RefSeq" id="XP_009497702.1">
    <property type="nucleotide sequence ID" value="XM_009499427.1"/>
</dbReference>
<evidence type="ECO:0000256" key="4">
    <source>
        <dbReference type="ARBA" id="ARBA00022705"/>
    </source>
</evidence>
<dbReference type="FunFam" id="3.40.50.10190:FF:000001">
    <property type="entry name" value="Replication factor C subunit 1"/>
    <property type="match status" value="1"/>
</dbReference>
<dbReference type="GO" id="GO:0005634">
    <property type="term" value="C:nucleus"/>
    <property type="evidence" value="ECO:0007669"/>
    <property type="project" value="UniProtKB-SubCell"/>
</dbReference>
<dbReference type="InterPro" id="IPR003593">
    <property type="entry name" value="AAA+_ATPase"/>
</dbReference>
<feature type="region of interest" description="Disordered" evidence="8">
    <location>
        <begin position="104"/>
        <end position="168"/>
    </location>
</feature>
<dbReference type="PANTHER" id="PTHR23389">
    <property type="entry name" value="CHROMOSOME TRANSMISSION FIDELITY FACTOR 18"/>
    <property type="match status" value="1"/>
</dbReference>
<evidence type="ECO:0000256" key="2">
    <source>
        <dbReference type="ARBA" id="ARBA00006116"/>
    </source>
</evidence>
<dbReference type="InterPro" id="IPR003959">
    <property type="entry name" value="ATPase_AAA_core"/>
</dbReference>
<dbReference type="Pfam" id="PF00004">
    <property type="entry name" value="AAA"/>
    <property type="match status" value="1"/>
</dbReference>
<dbReference type="OrthoDB" id="446168at2759"/>
<dbReference type="GO" id="GO:0005663">
    <property type="term" value="C:DNA replication factor C complex"/>
    <property type="evidence" value="ECO:0007669"/>
    <property type="project" value="InterPro"/>
</dbReference>
<dbReference type="Gene3D" id="1.20.272.10">
    <property type="match status" value="1"/>
</dbReference>
<dbReference type="GO" id="GO:0003677">
    <property type="term" value="F:DNA binding"/>
    <property type="evidence" value="ECO:0007669"/>
    <property type="project" value="InterPro"/>
</dbReference>
<dbReference type="InterPro" id="IPR013725">
    <property type="entry name" value="DNA_replication_fac_RFC1_C"/>
</dbReference>
<protein>
    <recommendedName>
        <fullName evidence="3">Replication factor C subunit 1</fullName>
    </recommendedName>
</protein>
<dbReference type="Pfam" id="PF25361">
    <property type="entry name" value="AAA_lid_RFC1"/>
    <property type="match status" value="1"/>
</dbReference>
<dbReference type="GO" id="GO:0006260">
    <property type="term" value="P:DNA replication"/>
    <property type="evidence" value="ECO:0007669"/>
    <property type="project" value="UniProtKB-KW"/>
</dbReference>
<dbReference type="Gene3D" id="3.40.50.300">
    <property type="entry name" value="P-loop containing nucleotide triphosphate hydrolases"/>
    <property type="match status" value="1"/>
</dbReference>
<dbReference type="SUPFAM" id="SSF52540">
    <property type="entry name" value="P-loop containing nucleoside triphosphate hydrolases"/>
    <property type="match status" value="1"/>
</dbReference>
<comment type="subcellular location">
    <subcellularLocation>
        <location evidence="1">Nucleus</location>
    </subcellularLocation>
</comment>
<dbReference type="PANTHER" id="PTHR23389:SF6">
    <property type="entry name" value="REPLICATION FACTOR C SUBUNIT 1"/>
    <property type="match status" value="1"/>
</dbReference>
<evidence type="ECO:0000313" key="11">
    <source>
        <dbReference type="Proteomes" id="UP000030693"/>
    </source>
</evidence>
<dbReference type="InterPro" id="IPR047854">
    <property type="entry name" value="RFC_lid"/>
</dbReference>
<accession>A0A058Z2Y5</accession>
<keyword evidence="11" id="KW-1185">Reference proteome</keyword>
<dbReference type="Gene3D" id="3.40.50.10190">
    <property type="entry name" value="BRCT domain"/>
    <property type="match status" value="1"/>
</dbReference>
<dbReference type="FunFam" id="3.40.50.300:FF:000395">
    <property type="entry name" value="Replication factor C subunit 1"/>
    <property type="match status" value="1"/>
</dbReference>